<accession>A0ABP8INX9</accession>
<dbReference type="EMBL" id="BAABGZ010000071">
    <property type="protein sequence ID" value="GAA4364265.1"/>
    <property type="molecule type" value="Genomic_DNA"/>
</dbReference>
<evidence type="ECO:0000313" key="2">
    <source>
        <dbReference type="Proteomes" id="UP001501153"/>
    </source>
</evidence>
<organism evidence="1 2">
    <name type="scientific">Hymenobacter saemangeumensis</name>
    <dbReference type="NCBI Taxonomy" id="1084522"/>
    <lineage>
        <taxon>Bacteria</taxon>
        <taxon>Pseudomonadati</taxon>
        <taxon>Bacteroidota</taxon>
        <taxon>Cytophagia</taxon>
        <taxon>Cytophagales</taxon>
        <taxon>Hymenobacteraceae</taxon>
        <taxon>Hymenobacter</taxon>
    </lineage>
</organism>
<evidence type="ECO:0000313" key="1">
    <source>
        <dbReference type="EMBL" id="GAA4364265.1"/>
    </source>
</evidence>
<dbReference type="Proteomes" id="UP001501153">
    <property type="component" value="Unassembled WGS sequence"/>
</dbReference>
<sequence>MSILPSNHEAVFAAFGEYLKNGPLAFADFEPTRDPKDAIAGYFRGLPRRPEVNELTAVGQGRDQSLAVL</sequence>
<keyword evidence="2" id="KW-1185">Reference proteome</keyword>
<name>A0ABP8INX9_9BACT</name>
<gene>
    <name evidence="1" type="ORF">GCM10023185_33640</name>
</gene>
<comment type="caution">
    <text evidence="1">The sequence shown here is derived from an EMBL/GenBank/DDBJ whole genome shotgun (WGS) entry which is preliminary data.</text>
</comment>
<dbReference type="RefSeq" id="WP_345237269.1">
    <property type="nucleotide sequence ID" value="NZ_BAABGZ010000071.1"/>
</dbReference>
<protein>
    <submittedName>
        <fullName evidence="1">Uncharacterized protein</fullName>
    </submittedName>
</protein>
<reference evidence="2" key="1">
    <citation type="journal article" date="2019" name="Int. J. Syst. Evol. Microbiol.">
        <title>The Global Catalogue of Microorganisms (GCM) 10K type strain sequencing project: providing services to taxonomists for standard genome sequencing and annotation.</title>
        <authorList>
            <consortium name="The Broad Institute Genomics Platform"/>
            <consortium name="The Broad Institute Genome Sequencing Center for Infectious Disease"/>
            <person name="Wu L."/>
            <person name="Ma J."/>
        </authorList>
    </citation>
    <scope>NUCLEOTIDE SEQUENCE [LARGE SCALE GENOMIC DNA]</scope>
    <source>
        <strain evidence="2">JCM 17923</strain>
    </source>
</reference>
<proteinExistence type="predicted"/>